<dbReference type="InterPro" id="IPR001610">
    <property type="entry name" value="PAC"/>
</dbReference>
<dbReference type="InterPro" id="IPR004358">
    <property type="entry name" value="Sig_transdc_His_kin-like_C"/>
</dbReference>
<keyword evidence="3" id="KW-0597">Phosphoprotein</keyword>
<proteinExistence type="predicted"/>
<dbReference type="SUPFAM" id="SSF47384">
    <property type="entry name" value="Homodimeric domain of signal transducing histidine kinase"/>
    <property type="match status" value="1"/>
</dbReference>
<evidence type="ECO:0000259" key="4">
    <source>
        <dbReference type="PROSITE" id="PS50109"/>
    </source>
</evidence>
<dbReference type="InterPro" id="IPR003661">
    <property type="entry name" value="HisK_dim/P_dom"/>
</dbReference>
<reference evidence="5 6" key="1">
    <citation type="submission" date="2016-10" db="EMBL/GenBank/DDBJ databases">
        <authorList>
            <person name="de Groot N.N."/>
        </authorList>
    </citation>
    <scope>NUCLEOTIDE SEQUENCE [LARGE SCALE GENOMIC DNA]</scope>
    <source>
        <strain evidence="5 6">DSM 19981</strain>
    </source>
</reference>
<evidence type="ECO:0000313" key="5">
    <source>
        <dbReference type="EMBL" id="SFK38216.1"/>
    </source>
</evidence>
<dbReference type="Gene3D" id="3.30.565.10">
    <property type="entry name" value="Histidine kinase-like ATPase, C-terminal domain"/>
    <property type="match status" value="1"/>
</dbReference>
<dbReference type="CDD" id="cd00082">
    <property type="entry name" value="HisKA"/>
    <property type="match status" value="1"/>
</dbReference>
<dbReference type="PRINTS" id="PR00344">
    <property type="entry name" value="BCTRLSENSOR"/>
</dbReference>
<dbReference type="PANTHER" id="PTHR43065:SF42">
    <property type="entry name" value="TWO-COMPONENT SENSOR PPRA"/>
    <property type="match status" value="1"/>
</dbReference>
<keyword evidence="5" id="KW-0418">Kinase</keyword>
<dbReference type="Pfam" id="PF02518">
    <property type="entry name" value="HATPase_c"/>
    <property type="match status" value="1"/>
</dbReference>
<evidence type="ECO:0000256" key="1">
    <source>
        <dbReference type="ARBA" id="ARBA00000085"/>
    </source>
</evidence>
<keyword evidence="6" id="KW-1185">Reference proteome</keyword>
<gene>
    <name evidence="5" type="ORF">SAMN02745775_10281</name>
</gene>
<dbReference type="SUPFAM" id="SSF55785">
    <property type="entry name" value="PYP-like sensor domain (PAS domain)"/>
    <property type="match status" value="2"/>
</dbReference>
<dbReference type="InterPro" id="IPR036890">
    <property type="entry name" value="HATPase_C_sf"/>
</dbReference>
<dbReference type="AlphaFoldDB" id="A0A1I3Z3Y2"/>
<dbReference type="PANTHER" id="PTHR43065">
    <property type="entry name" value="SENSOR HISTIDINE KINASE"/>
    <property type="match status" value="1"/>
</dbReference>
<dbReference type="Pfam" id="PF00512">
    <property type="entry name" value="HisKA"/>
    <property type="match status" value="1"/>
</dbReference>
<dbReference type="Gene3D" id="1.10.287.130">
    <property type="match status" value="1"/>
</dbReference>
<dbReference type="SMART" id="SM00387">
    <property type="entry name" value="HATPase_c"/>
    <property type="match status" value="1"/>
</dbReference>
<protein>
    <recommendedName>
        <fullName evidence="2">histidine kinase</fullName>
        <ecNumber evidence="2">2.7.13.3</ecNumber>
    </recommendedName>
</protein>
<dbReference type="Proteomes" id="UP000199473">
    <property type="component" value="Unassembled WGS sequence"/>
</dbReference>
<dbReference type="PROSITE" id="PS50109">
    <property type="entry name" value="HIS_KIN"/>
    <property type="match status" value="1"/>
</dbReference>
<dbReference type="GO" id="GO:0000155">
    <property type="term" value="F:phosphorelay sensor kinase activity"/>
    <property type="evidence" value="ECO:0007669"/>
    <property type="project" value="InterPro"/>
</dbReference>
<sequence>MVIAGSVALVVGGAGAAWLVGERFVQVQEGLQTGAGFERAEATARVAEQLLLRNLDDMATLRLLAQQWVLLDDVAETVLRQQMETTLRHLVRDRGDRRTPFRSVVILGPDGHLQWSSIPNSMQFQASDRDYFIALRDGFPGTFVTAPIAGRGTGGTVILAAQRLQNAAGAFGGVVLVGLRPEELRRALAPLAERDGDVVAVIRRQGDALVRAHTGPLAGGVPIAGPVPAGGNPWTRELDEVGEYTARGRNPFTQAETFRAGRLVADTNLAVFVAVDAQAELRGIPALRNSIRLSVLGGLAAGLIAVAAGAAVARASRLRLEAAALREGREQVERLHGRLPVALFLRESLGPAGPSRLLYRSGDIDRVTGWSDGRLGGLTDWLPYVAKDTPWIDDCVADALARGSIEYDWRLRQPDGTYRHMHTVLVRVSVHPNGGGEVVGYTRDVTAEHEASRQAEAARIELDQTLAAAPVVVFRGSTGRDGTFRKTFVSPAIERLTGWPLDVVNQPGGLRGIIDNADRLASDIATLLVEGSASGDYTMRCRDGRLITVVVTMTVMHRGADGQTEVVGYIADVTAEREAKARAITSARLASLGEMSAGLAHELKQPLQAITLAATNTQSAVERGDAPGARQRLQRIIGYAKRAAEVIDHLRRFARGPEVGIAPEPVPARAAIEGAQSLVASSLRDSMVELVVTLGDPPPVVLGHLVALEQVLSNLIMNARDAVVQNAAGPRRIELNAVADPDAGLVRITIADTGGGLPEAVLARLFQPFVSTKGPDRGTGLGLSICHGLVTGMGGTITAVNEGPGAVFRITLPAAAVG</sequence>
<accession>A0A1I3Z3Y2</accession>
<evidence type="ECO:0000313" key="6">
    <source>
        <dbReference type="Proteomes" id="UP000199473"/>
    </source>
</evidence>
<comment type="catalytic activity">
    <reaction evidence="1">
        <text>ATP + protein L-histidine = ADP + protein N-phospho-L-histidine.</text>
        <dbReference type="EC" id="2.7.13.3"/>
    </reaction>
</comment>
<evidence type="ECO:0000256" key="3">
    <source>
        <dbReference type="ARBA" id="ARBA00022553"/>
    </source>
</evidence>
<dbReference type="SMART" id="SM00086">
    <property type="entry name" value="PAC"/>
    <property type="match status" value="2"/>
</dbReference>
<dbReference type="Gene3D" id="3.30.450.20">
    <property type="entry name" value="PAS domain"/>
    <property type="match status" value="3"/>
</dbReference>
<dbReference type="InterPro" id="IPR036097">
    <property type="entry name" value="HisK_dim/P_sf"/>
</dbReference>
<dbReference type="OrthoDB" id="7568856at2"/>
<dbReference type="SUPFAM" id="SSF55874">
    <property type="entry name" value="ATPase domain of HSP90 chaperone/DNA topoisomerase II/histidine kinase"/>
    <property type="match status" value="1"/>
</dbReference>
<dbReference type="CDD" id="cd12914">
    <property type="entry name" value="PDC1_DGC_like"/>
    <property type="match status" value="1"/>
</dbReference>
<dbReference type="InterPro" id="IPR000014">
    <property type="entry name" value="PAS"/>
</dbReference>
<keyword evidence="5" id="KW-0808">Transferase</keyword>
<organism evidence="5 6">
    <name type="scientific">Falsiroseomonas stagni DSM 19981</name>
    <dbReference type="NCBI Taxonomy" id="1123062"/>
    <lineage>
        <taxon>Bacteria</taxon>
        <taxon>Pseudomonadati</taxon>
        <taxon>Pseudomonadota</taxon>
        <taxon>Alphaproteobacteria</taxon>
        <taxon>Acetobacterales</taxon>
        <taxon>Roseomonadaceae</taxon>
        <taxon>Falsiroseomonas</taxon>
    </lineage>
</organism>
<dbReference type="STRING" id="1123062.SAMN02745775_10281"/>
<dbReference type="InterPro" id="IPR005467">
    <property type="entry name" value="His_kinase_dom"/>
</dbReference>
<dbReference type="InterPro" id="IPR035965">
    <property type="entry name" value="PAS-like_dom_sf"/>
</dbReference>
<dbReference type="RefSeq" id="WP_092957833.1">
    <property type="nucleotide sequence ID" value="NZ_FOSQ01000002.1"/>
</dbReference>
<dbReference type="CDD" id="cd00130">
    <property type="entry name" value="PAS"/>
    <property type="match status" value="1"/>
</dbReference>
<dbReference type="InterPro" id="IPR003594">
    <property type="entry name" value="HATPase_dom"/>
</dbReference>
<feature type="domain" description="Histidine kinase" evidence="4">
    <location>
        <begin position="598"/>
        <end position="816"/>
    </location>
</feature>
<dbReference type="EMBL" id="FOSQ01000002">
    <property type="protein sequence ID" value="SFK38216.1"/>
    <property type="molecule type" value="Genomic_DNA"/>
</dbReference>
<dbReference type="EC" id="2.7.13.3" evidence="2"/>
<evidence type="ECO:0000256" key="2">
    <source>
        <dbReference type="ARBA" id="ARBA00012438"/>
    </source>
</evidence>
<dbReference type="SMART" id="SM00388">
    <property type="entry name" value="HisKA"/>
    <property type="match status" value="1"/>
</dbReference>
<name>A0A1I3Z3Y2_9PROT</name>